<gene>
    <name evidence="1" type="ordered locus">TTE2648</name>
</gene>
<evidence type="ECO:0000313" key="1">
    <source>
        <dbReference type="EMBL" id="AAM25767.1"/>
    </source>
</evidence>
<sequence>MFLAYLRGIETPEWSRNRLPKSQFLAYLRGIETGNGMSSSITSKSVFSLPKRD</sequence>
<proteinExistence type="predicted"/>
<organism evidence="1 2">
    <name type="scientific">Caldanaerobacter subterraneus subsp. tengcongensis (strain DSM 15242 / JCM 11007 / NBRC 100824 / MB4)</name>
    <name type="common">Thermoanaerobacter tengcongensis</name>
    <dbReference type="NCBI Taxonomy" id="273068"/>
    <lineage>
        <taxon>Bacteria</taxon>
        <taxon>Bacillati</taxon>
        <taxon>Bacillota</taxon>
        <taxon>Clostridia</taxon>
        <taxon>Thermoanaerobacterales</taxon>
        <taxon>Thermoanaerobacteraceae</taxon>
        <taxon>Caldanaerobacter</taxon>
    </lineage>
</organism>
<evidence type="ECO:0000313" key="2">
    <source>
        <dbReference type="Proteomes" id="UP000000555"/>
    </source>
</evidence>
<dbReference type="HOGENOM" id="CLU_188210_0_0_9"/>
<name>Q8R6Y5_CALS4</name>
<dbReference type="AlphaFoldDB" id="Q8R6Y5"/>
<reference evidence="1 2" key="1">
    <citation type="journal article" date="2002" name="Genome Res.">
        <title>A complete sequence of the T. tengcongensis genome.</title>
        <authorList>
            <person name="Bao Q."/>
            <person name="Tian Y."/>
            <person name="Li W."/>
            <person name="Xu Z."/>
            <person name="Xuan Z."/>
            <person name="Hu S."/>
            <person name="Dong W."/>
            <person name="Yang J."/>
            <person name="Chen Y."/>
            <person name="Xue Y."/>
            <person name="Xu Y."/>
            <person name="Lai X."/>
            <person name="Huang L."/>
            <person name="Dong X."/>
            <person name="Ma Y."/>
            <person name="Ling L."/>
            <person name="Tan H."/>
            <person name="Chen R."/>
            <person name="Wang J."/>
            <person name="Yu J."/>
            <person name="Yang H."/>
        </authorList>
    </citation>
    <scope>NUCLEOTIDE SEQUENCE [LARGE SCALE GENOMIC DNA]</scope>
    <source>
        <strain evidence="2">DSM 15242 / JCM 11007 / NBRC 100824 / MB4</strain>
    </source>
</reference>
<protein>
    <submittedName>
        <fullName evidence="1">Uncharacterized protein</fullName>
    </submittedName>
</protein>
<keyword evidence="2" id="KW-1185">Reference proteome</keyword>
<dbReference type="EMBL" id="AE008691">
    <property type="protein sequence ID" value="AAM25767.1"/>
    <property type="molecule type" value="Genomic_DNA"/>
</dbReference>
<accession>Q8R6Y5</accession>
<dbReference type="KEGG" id="tte:TTE2648"/>
<dbReference type="Proteomes" id="UP000000555">
    <property type="component" value="Chromosome"/>
</dbReference>